<proteinExistence type="predicted"/>
<reference evidence="3" key="1">
    <citation type="journal article" date="2017" name="Nat. Ecol. Evol.">
        <title>Genome expansion and lineage-specific genetic innovations in the forest pathogenic fungi Armillaria.</title>
        <authorList>
            <person name="Sipos G."/>
            <person name="Prasanna A.N."/>
            <person name="Walter M.C."/>
            <person name="O'Connor E."/>
            <person name="Balint B."/>
            <person name="Krizsan K."/>
            <person name="Kiss B."/>
            <person name="Hess J."/>
            <person name="Varga T."/>
            <person name="Slot J."/>
            <person name="Riley R."/>
            <person name="Boka B."/>
            <person name="Rigling D."/>
            <person name="Barry K."/>
            <person name="Lee J."/>
            <person name="Mihaltcheva S."/>
            <person name="LaButti K."/>
            <person name="Lipzen A."/>
            <person name="Waldron R."/>
            <person name="Moloney N.M."/>
            <person name="Sperisen C."/>
            <person name="Kredics L."/>
            <person name="Vagvoelgyi C."/>
            <person name="Patrignani A."/>
            <person name="Fitzpatrick D."/>
            <person name="Nagy I."/>
            <person name="Doyle S."/>
            <person name="Anderson J.B."/>
            <person name="Grigoriev I.V."/>
            <person name="Gueldener U."/>
            <person name="Muensterkoetter M."/>
            <person name="Nagy L.G."/>
        </authorList>
    </citation>
    <scope>NUCLEOTIDE SEQUENCE [LARGE SCALE GENOMIC DNA]</scope>
    <source>
        <strain evidence="3">Ar21-2</strain>
    </source>
</reference>
<evidence type="ECO:0000256" key="1">
    <source>
        <dbReference type="SAM" id="MobiDB-lite"/>
    </source>
</evidence>
<evidence type="ECO:0000313" key="2">
    <source>
        <dbReference type="EMBL" id="PBK90980.1"/>
    </source>
</evidence>
<keyword evidence="3" id="KW-1185">Reference proteome</keyword>
<name>A0A2H3DA41_ARMGA</name>
<organism evidence="2 3">
    <name type="scientific">Armillaria gallica</name>
    <name type="common">Bulbous honey fungus</name>
    <name type="synonym">Armillaria bulbosa</name>
    <dbReference type="NCBI Taxonomy" id="47427"/>
    <lineage>
        <taxon>Eukaryota</taxon>
        <taxon>Fungi</taxon>
        <taxon>Dikarya</taxon>
        <taxon>Basidiomycota</taxon>
        <taxon>Agaricomycotina</taxon>
        <taxon>Agaricomycetes</taxon>
        <taxon>Agaricomycetidae</taxon>
        <taxon>Agaricales</taxon>
        <taxon>Marasmiineae</taxon>
        <taxon>Physalacriaceae</taxon>
        <taxon>Armillaria</taxon>
    </lineage>
</organism>
<sequence>MSVLDHMGPILVPENGQGSDRQATYGSDGHHCHRYFMAKFSMAVKPYTVYGTLRDGLEGDKRNYRESGAVSELILRKDCTWTKTTHNVPPVYGPSPSPWIRAECHSPCDRGHAKATCGTTFHMENTARVSQAVELSEGATYNSRNAIRWPVL</sequence>
<gene>
    <name evidence="2" type="ORF">ARMGADRAFT_1032071</name>
</gene>
<dbReference type="InParanoid" id="A0A2H3DA41"/>
<dbReference type="EMBL" id="KZ293663">
    <property type="protein sequence ID" value="PBK90980.1"/>
    <property type="molecule type" value="Genomic_DNA"/>
</dbReference>
<evidence type="ECO:0000313" key="3">
    <source>
        <dbReference type="Proteomes" id="UP000217790"/>
    </source>
</evidence>
<feature type="region of interest" description="Disordered" evidence="1">
    <location>
        <begin position="1"/>
        <end position="24"/>
    </location>
</feature>
<dbReference type="AlphaFoldDB" id="A0A2H3DA41"/>
<protein>
    <submittedName>
        <fullName evidence="2">Uncharacterized protein</fullName>
    </submittedName>
</protein>
<dbReference type="Proteomes" id="UP000217790">
    <property type="component" value="Unassembled WGS sequence"/>
</dbReference>
<accession>A0A2H3DA41</accession>